<dbReference type="InterPro" id="IPR013225">
    <property type="entry name" value="PaaX_C"/>
</dbReference>
<dbReference type="Gene3D" id="1.10.10.10">
    <property type="entry name" value="Winged helix-like DNA-binding domain superfamily/Winged helix DNA-binding domain"/>
    <property type="match status" value="1"/>
</dbReference>
<feature type="domain" description="Transcriptional repressor PaaX-like central Cas2-like" evidence="3">
    <location>
        <begin position="89"/>
        <end position="165"/>
    </location>
</feature>
<evidence type="ECO:0000259" key="3">
    <source>
        <dbReference type="Pfam" id="PF20803"/>
    </source>
</evidence>
<evidence type="ECO:0000259" key="2">
    <source>
        <dbReference type="Pfam" id="PF08223"/>
    </source>
</evidence>
<dbReference type="PIRSF" id="PIRSF020623">
    <property type="entry name" value="PaaX"/>
    <property type="match status" value="1"/>
</dbReference>
<dbReference type="KEGG" id="scas:SACC_25790"/>
<dbReference type="InterPro" id="IPR036390">
    <property type="entry name" value="WH_DNA-bd_sf"/>
</dbReference>
<dbReference type="AlphaFoldDB" id="A0AAQ4CUT1"/>
<feature type="domain" description="Transcriptional repressor PaaX-like C-terminal" evidence="2">
    <location>
        <begin position="175"/>
        <end position="261"/>
    </location>
</feature>
<organism evidence="4 5">
    <name type="scientific">Saccharolobus caldissimus</name>
    <dbReference type="NCBI Taxonomy" id="1702097"/>
    <lineage>
        <taxon>Archaea</taxon>
        <taxon>Thermoproteota</taxon>
        <taxon>Thermoprotei</taxon>
        <taxon>Sulfolobales</taxon>
        <taxon>Sulfolobaceae</taxon>
        <taxon>Saccharolobus</taxon>
    </lineage>
</organism>
<dbReference type="Pfam" id="PF20803">
    <property type="entry name" value="PaaX_M"/>
    <property type="match status" value="1"/>
</dbReference>
<dbReference type="Proteomes" id="UP001319921">
    <property type="component" value="Chromosome"/>
</dbReference>
<dbReference type="PANTHER" id="PTHR30319">
    <property type="entry name" value="PHENYLACETIC ACID REGULATOR-RELATED TRANSCRIPTIONAL REPRESSOR"/>
    <property type="match status" value="1"/>
</dbReference>
<proteinExistence type="predicted"/>
<dbReference type="Gene3D" id="1.20.58.1460">
    <property type="match status" value="1"/>
</dbReference>
<evidence type="ECO:0000259" key="1">
    <source>
        <dbReference type="Pfam" id="PF07848"/>
    </source>
</evidence>
<dbReference type="SUPFAM" id="SSF46785">
    <property type="entry name" value="Winged helix' DNA-binding domain"/>
    <property type="match status" value="1"/>
</dbReference>
<dbReference type="RefSeq" id="WP_229569940.1">
    <property type="nucleotide sequence ID" value="NZ_AP025226.1"/>
</dbReference>
<dbReference type="Gene3D" id="3.30.70.2650">
    <property type="match status" value="1"/>
</dbReference>
<dbReference type="Pfam" id="PF07848">
    <property type="entry name" value="PaaX"/>
    <property type="match status" value="1"/>
</dbReference>
<name>A0AAQ4CUT1_9CREN</name>
<evidence type="ECO:0000313" key="4">
    <source>
        <dbReference type="EMBL" id="BDB99562.1"/>
    </source>
</evidence>
<feature type="domain" description="Transcriptional repressor PaaX-like N-terminal" evidence="1">
    <location>
        <begin position="3"/>
        <end position="72"/>
    </location>
</feature>
<dbReference type="InterPro" id="IPR036388">
    <property type="entry name" value="WH-like_DNA-bd_sf"/>
</dbReference>
<dbReference type="PANTHER" id="PTHR30319:SF1">
    <property type="entry name" value="TRANSCRIPTIONAL REPRESSOR PAAX"/>
    <property type="match status" value="1"/>
</dbReference>
<dbReference type="InterPro" id="IPR048846">
    <property type="entry name" value="PaaX-like_central"/>
</dbReference>
<protein>
    <submittedName>
        <fullName evidence="4">PaaX family transcriptional regulator</fullName>
    </submittedName>
</protein>
<dbReference type="Pfam" id="PF08223">
    <property type="entry name" value="PaaX_C"/>
    <property type="match status" value="1"/>
</dbReference>
<dbReference type="GeneID" id="68867297"/>
<dbReference type="InterPro" id="IPR012906">
    <property type="entry name" value="PaaX-like_N"/>
</dbReference>
<sequence length="266" mass="31761">MKIQSLFFTLYGDYVKDAGGTITLRSLIKIFKEFGFSEGAIRAGLHRMRKNGLVISMKGEDRKIRYRLSEKGMLRLIEGTRRVYEGGRRKWDGKWRIVIYNIPENNREIRDRLRRELKWLGFGMLAQSTWISPNPMEEVVKKFIQDLNNSSNNIHVDIFLSEYLGDPKQLIEKCWNLKEVENEYIKFLDKWSKVLEMIDKFKENEAFITRINLVHEYRKFLNIDPQLPEDLLPQNWVGFKAYELFIKLRNELTPKADKFFYSVYEP</sequence>
<dbReference type="GO" id="GO:0006351">
    <property type="term" value="P:DNA-templated transcription"/>
    <property type="evidence" value="ECO:0007669"/>
    <property type="project" value="InterPro"/>
</dbReference>
<dbReference type="InterPro" id="IPR011965">
    <property type="entry name" value="PaaX_trns_reg"/>
</dbReference>
<keyword evidence="5" id="KW-1185">Reference proteome</keyword>
<reference evidence="4 5" key="1">
    <citation type="journal article" date="2022" name="Microbiol. Resour. Announc.">
        <title>Complete Genome Sequence of the Hyperthermophilic and Acidophilic Archaeon Saccharolobus caldissimus Strain HS-3T.</title>
        <authorList>
            <person name="Sakai H.D."/>
            <person name="Kurosawa N."/>
        </authorList>
    </citation>
    <scope>NUCLEOTIDE SEQUENCE [LARGE SCALE GENOMIC DNA]</scope>
    <source>
        <strain evidence="4 5">JCM32116</strain>
    </source>
</reference>
<accession>A0AAQ4CUT1</accession>
<dbReference type="EMBL" id="AP025226">
    <property type="protein sequence ID" value="BDB99562.1"/>
    <property type="molecule type" value="Genomic_DNA"/>
</dbReference>
<gene>
    <name evidence="4" type="primary">paaX</name>
    <name evidence="4" type="ORF">SACC_25790</name>
</gene>
<evidence type="ECO:0000313" key="5">
    <source>
        <dbReference type="Proteomes" id="UP001319921"/>
    </source>
</evidence>